<dbReference type="AlphaFoldDB" id="A0A9D4ZN81"/>
<feature type="compositionally biased region" description="Basic and acidic residues" evidence="1">
    <location>
        <begin position="315"/>
        <end position="331"/>
    </location>
</feature>
<accession>A0A9D4ZN81</accession>
<evidence type="ECO:0000313" key="2">
    <source>
        <dbReference type="EMBL" id="KAI5081684.1"/>
    </source>
</evidence>
<dbReference type="Proteomes" id="UP000886520">
    <property type="component" value="Chromosome 2"/>
</dbReference>
<protein>
    <submittedName>
        <fullName evidence="2">Uncharacterized protein</fullName>
    </submittedName>
</protein>
<feature type="non-terminal residue" evidence="2">
    <location>
        <position position="1"/>
    </location>
</feature>
<proteinExistence type="predicted"/>
<feature type="compositionally biased region" description="Polar residues" evidence="1">
    <location>
        <begin position="228"/>
        <end position="248"/>
    </location>
</feature>
<comment type="caution">
    <text evidence="2">The sequence shown here is derived from an EMBL/GenBank/DDBJ whole genome shotgun (WGS) entry which is preliminary data.</text>
</comment>
<feature type="region of interest" description="Disordered" evidence="1">
    <location>
        <begin position="209"/>
        <end position="331"/>
    </location>
</feature>
<dbReference type="EMBL" id="JABFUD020000003">
    <property type="protein sequence ID" value="KAI5081684.1"/>
    <property type="molecule type" value="Genomic_DNA"/>
</dbReference>
<keyword evidence="3" id="KW-1185">Reference proteome</keyword>
<organism evidence="2 3">
    <name type="scientific">Adiantum capillus-veneris</name>
    <name type="common">Maidenhair fern</name>
    <dbReference type="NCBI Taxonomy" id="13818"/>
    <lineage>
        <taxon>Eukaryota</taxon>
        <taxon>Viridiplantae</taxon>
        <taxon>Streptophyta</taxon>
        <taxon>Embryophyta</taxon>
        <taxon>Tracheophyta</taxon>
        <taxon>Polypodiopsida</taxon>
        <taxon>Polypodiidae</taxon>
        <taxon>Polypodiales</taxon>
        <taxon>Pteridineae</taxon>
        <taxon>Pteridaceae</taxon>
        <taxon>Vittarioideae</taxon>
        <taxon>Adiantum</taxon>
    </lineage>
</organism>
<evidence type="ECO:0000256" key="1">
    <source>
        <dbReference type="SAM" id="MobiDB-lite"/>
    </source>
</evidence>
<gene>
    <name evidence="2" type="ORF">GOP47_0001427</name>
</gene>
<feature type="compositionally biased region" description="Basic and acidic residues" evidence="1">
    <location>
        <begin position="209"/>
        <end position="220"/>
    </location>
</feature>
<reference evidence="2" key="1">
    <citation type="submission" date="2021-01" db="EMBL/GenBank/DDBJ databases">
        <title>Adiantum capillus-veneris genome.</title>
        <authorList>
            <person name="Fang Y."/>
            <person name="Liao Q."/>
        </authorList>
    </citation>
    <scope>NUCLEOTIDE SEQUENCE</scope>
    <source>
        <strain evidence="2">H3</strain>
        <tissue evidence="2">Leaf</tissue>
    </source>
</reference>
<sequence>QLSQGDNIMHAELALNDCCKQTILRVHTGLCMLRWRSIIARKQYPLTNDLDGAVQEAPTSTYAMDGDKIEGPEDMMDTHISYDEMERDCNQKQDKSCLNGYMGHQNEVLKVRSYLQQNEEIYASQNEEGLTLGSGSLLQMMTSAISVSTSSIEPTQCMYKHKSPIISSKEQLFVDELEARLQPLTSNEMDISRLRDGVFSSHDPFLTERMEDVTRTPQEKRKGKKFVSLNNVMENNENQQDSTKNQRCTNKRKQPIASKATKVLKEKETNSKQFSSMAKDSTIPCVSRPSRERKRPLRYTEKDDEKENQINVPPRSKESPKKDLNKEQCEV</sequence>
<evidence type="ECO:0000313" key="3">
    <source>
        <dbReference type="Proteomes" id="UP000886520"/>
    </source>
</evidence>
<name>A0A9D4ZN81_ADICA</name>
<feature type="compositionally biased region" description="Basic and acidic residues" evidence="1">
    <location>
        <begin position="298"/>
        <end position="308"/>
    </location>
</feature>